<dbReference type="Proteomes" id="UP001055072">
    <property type="component" value="Unassembled WGS sequence"/>
</dbReference>
<protein>
    <submittedName>
        <fullName evidence="1">Uncharacterized protein</fullName>
    </submittedName>
</protein>
<evidence type="ECO:0000313" key="1">
    <source>
        <dbReference type="EMBL" id="KAI0090076.1"/>
    </source>
</evidence>
<comment type="caution">
    <text evidence="1">The sequence shown here is derived from an EMBL/GenBank/DDBJ whole genome shotgun (WGS) entry which is preliminary data.</text>
</comment>
<name>A0ACB8U777_9APHY</name>
<accession>A0ACB8U777</accession>
<proteinExistence type="predicted"/>
<gene>
    <name evidence="1" type="ORF">BDY19DRAFT_905142</name>
</gene>
<organism evidence="1 2">
    <name type="scientific">Irpex rosettiformis</name>
    <dbReference type="NCBI Taxonomy" id="378272"/>
    <lineage>
        <taxon>Eukaryota</taxon>
        <taxon>Fungi</taxon>
        <taxon>Dikarya</taxon>
        <taxon>Basidiomycota</taxon>
        <taxon>Agaricomycotina</taxon>
        <taxon>Agaricomycetes</taxon>
        <taxon>Polyporales</taxon>
        <taxon>Irpicaceae</taxon>
        <taxon>Irpex</taxon>
    </lineage>
</organism>
<keyword evidence="2" id="KW-1185">Reference proteome</keyword>
<reference evidence="1" key="1">
    <citation type="journal article" date="2021" name="Environ. Microbiol.">
        <title>Gene family expansions and transcriptome signatures uncover fungal adaptations to wood decay.</title>
        <authorList>
            <person name="Hage H."/>
            <person name="Miyauchi S."/>
            <person name="Viragh M."/>
            <person name="Drula E."/>
            <person name="Min B."/>
            <person name="Chaduli D."/>
            <person name="Navarro D."/>
            <person name="Favel A."/>
            <person name="Norest M."/>
            <person name="Lesage-Meessen L."/>
            <person name="Balint B."/>
            <person name="Merenyi Z."/>
            <person name="de Eugenio L."/>
            <person name="Morin E."/>
            <person name="Martinez A.T."/>
            <person name="Baldrian P."/>
            <person name="Stursova M."/>
            <person name="Martinez M.J."/>
            <person name="Novotny C."/>
            <person name="Magnuson J.K."/>
            <person name="Spatafora J.W."/>
            <person name="Maurice S."/>
            <person name="Pangilinan J."/>
            <person name="Andreopoulos W."/>
            <person name="LaButti K."/>
            <person name="Hundley H."/>
            <person name="Na H."/>
            <person name="Kuo A."/>
            <person name="Barry K."/>
            <person name="Lipzen A."/>
            <person name="Henrissat B."/>
            <person name="Riley R."/>
            <person name="Ahrendt S."/>
            <person name="Nagy L.G."/>
            <person name="Grigoriev I.V."/>
            <person name="Martin F."/>
            <person name="Rosso M.N."/>
        </authorList>
    </citation>
    <scope>NUCLEOTIDE SEQUENCE</scope>
    <source>
        <strain evidence="1">CBS 384.51</strain>
    </source>
</reference>
<sequence>MGLLYHEMTYEEFLDHFATIQGERNKSETLPQFNKRMNSKFDGILDVEKESSMYPILCGSMNKVLHLAALRRTDEISYRFMDVANWPESDTEDLKFDIAMYPNPESTRAKATFNNVKEDEKSFVEPSRSPHVARNAWAWVTVGVEVIYDVTRSAFFCEDENDFADVDAKTVDSPPSLLRDSRRGRKAQAQLAEYATEMMIRQHRSFYTGVSKPKDPPQLHEPDIFTFKINISIPERAESRVPAQVVPEPSSPHRGVLNQHEPIMRVFQKYIEALLAKKTVSEDTTQDQFDGLLEVVLVGRRRKADGSSLSSSRTSRSDVGGDDISGDSNEKDEES</sequence>
<evidence type="ECO:0000313" key="2">
    <source>
        <dbReference type="Proteomes" id="UP001055072"/>
    </source>
</evidence>
<dbReference type="EMBL" id="MU274908">
    <property type="protein sequence ID" value="KAI0090076.1"/>
    <property type="molecule type" value="Genomic_DNA"/>
</dbReference>